<evidence type="ECO:0000313" key="3">
    <source>
        <dbReference type="Proteomes" id="UP001280581"/>
    </source>
</evidence>
<evidence type="ECO:0000313" key="2">
    <source>
        <dbReference type="EMBL" id="KAK3209407.1"/>
    </source>
</evidence>
<accession>A0AAN6RJD5</accession>
<name>A0AAN6RJD5_9PLEO</name>
<reference evidence="2 3" key="1">
    <citation type="submission" date="2021-02" db="EMBL/GenBank/DDBJ databases">
        <title>Genome assembly of Pseudopithomyces chartarum.</title>
        <authorList>
            <person name="Jauregui R."/>
            <person name="Singh J."/>
            <person name="Voisey C."/>
        </authorList>
    </citation>
    <scope>NUCLEOTIDE SEQUENCE [LARGE SCALE GENOMIC DNA]</scope>
    <source>
        <strain evidence="2 3">AGR01</strain>
    </source>
</reference>
<dbReference type="EMBL" id="WVTA01000006">
    <property type="protein sequence ID" value="KAK3209407.1"/>
    <property type="molecule type" value="Genomic_DNA"/>
</dbReference>
<proteinExistence type="predicted"/>
<gene>
    <name evidence="2" type="ORF">GRF29_69g1709489</name>
</gene>
<dbReference type="AlphaFoldDB" id="A0AAN6RJD5"/>
<keyword evidence="3" id="KW-1185">Reference proteome</keyword>
<sequence length="233" mass="26311">MRQNSSVNTENPTGTFANAGTVHPLNQWQNGTSRTLDDNVGAFYIDTCVYLPCAFPENVLLVCKQLREECLAYYARRLNSGRHATITDPEPIEQTASYKFAETEGAAPCEMIERLHDDDCVRVTLEFFKQMHNIQESYMLGRQCLSPRFMALTSTSSRLKKIKLMVWVGHARLLNFRDIGNTVEDLSPRKAIDSLLKYLPLVEEVNIDLLIHCGDFIKAEENGKKAFDGDGGQ</sequence>
<evidence type="ECO:0000256" key="1">
    <source>
        <dbReference type="SAM" id="MobiDB-lite"/>
    </source>
</evidence>
<protein>
    <submittedName>
        <fullName evidence="2">Uncharacterized protein</fullName>
    </submittedName>
</protein>
<comment type="caution">
    <text evidence="2">The sequence shown here is derived from an EMBL/GenBank/DDBJ whole genome shotgun (WGS) entry which is preliminary data.</text>
</comment>
<dbReference type="Proteomes" id="UP001280581">
    <property type="component" value="Unassembled WGS sequence"/>
</dbReference>
<feature type="region of interest" description="Disordered" evidence="1">
    <location>
        <begin position="1"/>
        <end position="22"/>
    </location>
</feature>
<organism evidence="2 3">
    <name type="scientific">Pseudopithomyces chartarum</name>
    <dbReference type="NCBI Taxonomy" id="1892770"/>
    <lineage>
        <taxon>Eukaryota</taxon>
        <taxon>Fungi</taxon>
        <taxon>Dikarya</taxon>
        <taxon>Ascomycota</taxon>
        <taxon>Pezizomycotina</taxon>
        <taxon>Dothideomycetes</taxon>
        <taxon>Pleosporomycetidae</taxon>
        <taxon>Pleosporales</taxon>
        <taxon>Massarineae</taxon>
        <taxon>Didymosphaeriaceae</taxon>
        <taxon>Pseudopithomyces</taxon>
    </lineage>
</organism>